<evidence type="ECO:0000256" key="1">
    <source>
        <dbReference type="SAM" id="Phobius"/>
    </source>
</evidence>
<sequence>MVEEDKDLADLPSFRFYAKLDKGYENLLYGYDDFFDDFVKFRLNNSEHISNIKESLLNAFIYIANMRSGHNQYEDRWNYLYYWTGDKVYKIVQNVSDFKDIMGVIDNLKIHVDNNSGKYNDDLFKIEKDQFINLKKLYDYSQNYQAIKVKTAPYDYKCSYLYNKYINDSYELYSRIKTECSSDTRTTPYCRIFKNIETNNLKDNTSRLLCFHVHDPIIPKEKGTGREAHLDDKSRLRGSGDGALLMGSRIESLEHYSYGSQDNETSAINSGNPTAIIFPVLGLFIMSFLLYKFTPLKTMIHNHFIRKKINQWDADADTIEESLIDKYEIEDDNSEMNRNHIGYTPIGNR</sequence>
<feature type="transmembrane region" description="Helical" evidence="1">
    <location>
        <begin position="273"/>
        <end position="291"/>
    </location>
</feature>
<gene>
    <name evidence="2" type="ORF">POVCU2_0062090</name>
</gene>
<keyword evidence="1" id="KW-0472">Membrane</keyword>
<accession>A0A1A8WH71</accession>
<proteinExistence type="predicted"/>
<keyword evidence="1" id="KW-1133">Transmembrane helix</keyword>
<keyword evidence="1" id="KW-0812">Transmembrane</keyword>
<dbReference type="Proteomes" id="UP000078560">
    <property type="component" value="Unassembled WGS sequence"/>
</dbReference>
<dbReference type="Pfam" id="PF05795">
    <property type="entry name" value="Plasmodium_Vir"/>
    <property type="match status" value="1"/>
</dbReference>
<name>A0A1A8WH71_PLAOA</name>
<evidence type="ECO:0000313" key="3">
    <source>
        <dbReference type="Proteomes" id="UP000078560"/>
    </source>
</evidence>
<organism evidence="2 3">
    <name type="scientific">Plasmodium ovale curtisi</name>
    <dbReference type="NCBI Taxonomy" id="864141"/>
    <lineage>
        <taxon>Eukaryota</taxon>
        <taxon>Sar</taxon>
        <taxon>Alveolata</taxon>
        <taxon>Apicomplexa</taxon>
        <taxon>Aconoidasida</taxon>
        <taxon>Haemosporida</taxon>
        <taxon>Plasmodiidae</taxon>
        <taxon>Plasmodium</taxon>
        <taxon>Plasmodium (Plasmodium)</taxon>
    </lineage>
</organism>
<dbReference type="InterPro" id="IPR008780">
    <property type="entry name" value="Plasmodium_Vir"/>
</dbReference>
<dbReference type="EMBL" id="FLQU01000958">
    <property type="protein sequence ID" value="SBS90558.1"/>
    <property type="molecule type" value="Genomic_DNA"/>
</dbReference>
<protein>
    <submittedName>
        <fullName evidence="2">PIR Superfamily Protein</fullName>
    </submittedName>
</protein>
<reference evidence="3" key="1">
    <citation type="submission" date="2016-05" db="EMBL/GenBank/DDBJ databases">
        <authorList>
            <person name="Naeem Raeece"/>
        </authorList>
    </citation>
    <scope>NUCLEOTIDE SEQUENCE [LARGE SCALE GENOMIC DNA]</scope>
</reference>
<dbReference type="VEuPathDB" id="PlasmoDB:PocGH01_00044900"/>
<evidence type="ECO:0000313" key="2">
    <source>
        <dbReference type="EMBL" id="SBS90558.1"/>
    </source>
</evidence>
<dbReference type="AlphaFoldDB" id="A0A1A8WH71"/>